<feature type="binding site" evidence="1">
    <location>
        <position position="62"/>
    </location>
    <ligand>
        <name>substrate</name>
    </ligand>
</feature>
<reference evidence="3" key="1">
    <citation type="submission" date="2020-01" db="EMBL/GenBank/DDBJ databases">
        <authorList>
            <consortium name="DOE Joint Genome Institute"/>
            <person name="Haridas S."/>
            <person name="Albert R."/>
            <person name="Binder M."/>
            <person name="Bloem J."/>
            <person name="Labutti K."/>
            <person name="Salamov A."/>
            <person name="Andreopoulos B."/>
            <person name="Baker S.E."/>
            <person name="Barry K."/>
            <person name="Bills G."/>
            <person name="Bluhm B.H."/>
            <person name="Cannon C."/>
            <person name="Castanera R."/>
            <person name="Culley D.E."/>
            <person name="Daum C."/>
            <person name="Ezra D."/>
            <person name="Gonzalez J.B."/>
            <person name="Henrissat B."/>
            <person name="Kuo A."/>
            <person name="Liang C."/>
            <person name="Lipzen A."/>
            <person name="Lutzoni F."/>
            <person name="Magnuson J."/>
            <person name="Mondo S."/>
            <person name="Nolan M."/>
            <person name="Ohm R."/>
            <person name="Pangilinan J."/>
            <person name="Park H.-J."/>
            <person name="Ramirez L."/>
            <person name="Alfaro M."/>
            <person name="Sun H."/>
            <person name="Tritt A."/>
            <person name="Yoshinaga Y."/>
            <person name="Zwiers L.-H."/>
            <person name="Turgeon B.G."/>
            <person name="Goodwin S.B."/>
            <person name="Spatafora J.W."/>
            <person name="Crous P.W."/>
            <person name="Grigoriev I.V."/>
        </authorList>
    </citation>
    <scope>NUCLEOTIDE SEQUENCE</scope>
    <source>
        <strain evidence="3">CBS 342.82</strain>
    </source>
</reference>
<dbReference type="GO" id="GO:0005737">
    <property type="term" value="C:cytoplasm"/>
    <property type="evidence" value="ECO:0007669"/>
    <property type="project" value="TreeGrafter"/>
</dbReference>
<feature type="binding site" evidence="1">
    <location>
        <begin position="11"/>
        <end position="18"/>
    </location>
    <ligand>
        <name>substrate</name>
    </ligand>
</feature>
<dbReference type="RefSeq" id="XP_033455760.1">
    <property type="nucleotide sequence ID" value="XM_033608051.1"/>
</dbReference>
<dbReference type="Proteomes" id="UP000504637">
    <property type="component" value="Unplaced"/>
</dbReference>
<dbReference type="PANTHER" id="PTHR48100">
    <property type="entry name" value="BROAD-SPECIFICITY PHOSPHATASE YOR283W-RELATED"/>
    <property type="match status" value="1"/>
</dbReference>
<protein>
    <submittedName>
        <fullName evidence="3">Phosphoglycerate mutase-like protein</fullName>
    </submittedName>
</protein>
<dbReference type="GeneID" id="54365850"/>
<dbReference type="CDD" id="cd07067">
    <property type="entry name" value="HP_PGM_like"/>
    <property type="match status" value="1"/>
</dbReference>
<proteinExistence type="predicted"/>
<dbReference type="Gene3D" id="3.40.50.1240">
    <property type="entry name" value="Phosphoglycerate mutase-like"/>
    <property type="match status" value="1"/>
</dbReference>
<dbReference type="PANTHER" id="PTHR48100:SF54">
    <property type="entry name" value="PHOSPHATASE SPAC5H10.03-RELATED"/>
    <property type="match status" value="1"/>
</dbReference>
<dbReference type="InterPro" id="IPR029033">
    <property type="entry name" value="His_PPase_superfam"/>
</dbReference>
<sequence length="231" mass="25644">MAPNSRIILVRHAQGVHNVNLEHHILDAVLTPLGVKQAKSLVEALPQLQIEIDLIVTSPLKRTLQTTTYAFSPAIERLGIKSIICIPQAQECGPEPCNIGSPRAELEKLPEYADFDFSRLTPDWTSKAGFYAADLPALAERAKWVRQFLREQPQKTIVLVAHGDFLRQLMASETGPGLHPWRNAEVKAFTFDPEFVGKDECFLVEEGRESLAPGYPWRATEADLVPAGGKL</sequence>
<gene>
    <name evidence="3" type="ORF">K489DRAFT_413540</name>
</gene>
<accession>A0A6J3LTX1</accession>
<evidence type="ECO:0000313" key="3">
    <source>
        <dbReference type="RefSeq" id="XP_033455760.1"/>
    </source>
</evidence>
<dbReference type="Pfam" id="PF00300">
    <property type="entry name" value="His_Phos_1"/>
    <property type="match status" value="1"/>
</dbReference>
<organism evidence="3">
    <name type="scientific">Dissoconium aciculare CBS 342.82</name>
    <dbReference type="NCBI Taxonomy" id="1314786"/>
    <lineage>
        <taxon>Eukaryota</taxon>
        <taxon>Fungi</taxon>
        <taxon>Dikarya</taxon>
        <taxon>Ascomycota</taxon>
        <taxon>Pezizomycotina</taxon>
        <taxon>Dothideomycetes</taxon>
        <taxon>Dothideomycetidae</taxon>
        <taxon>Mycosphaerellales</taxon>
        <taxon>Dissoconiaceae</taxon>
        <taxon>Dissoconium</taxon>
    </lineage>
</organism>
<dbReference type="OrthoDB" id="496981at2759"/>
<dbReference type="SUPFAM" id="SSF53254">
    <property type="entry name" value="Phosphoglycerate mutase-like"/>
    <property type="match status" value="1"/>
</dbReference>
<dbReference type="AlphaFoldDB" id="A0A6J3LTX1"/>
<dbReference type="SMART" id="SM00855">
    <property type="entry name" value="PGAM"/>
    <property type="match status" value="1"/>
</dbReference>
<dbReference type="GO" id="GO:0016791">
    <property type="term" value="F:phosphatase activity"/>
    <property type="evidence" value="ECO:0007669"/>
    <property type="project" value="TreeGrafter"/>
</dbReference>
<evidence type="ECO:0000256" key="1">
    <source>
        <dbReference type="PIRSR" id="PIRSR613078-2"/>
    </source>
</evidence>
<dbReference type="InterPro" id="IPR013078">
    <property type="entry name" value="His_Pase_superF_clade-1"/>
</dbReference>
<name>A0A6J3LTX1_9PEZI</name>
<dbReference type="InterPro" id="IPR050275">
    <property type="entry name" value="PGM_Phosphatase"/>
</dbReference>
<evidence type="ECO:0000313" key="2">
    <source>
        <dbReference type="Proteomes" id="UP000504637"/>
    </source>
</evidence>
<reference evidence="3" key="2">
    <citation type="submission" date="2020-04" db="EMBL/GenBank/DDBJ databases">
        <authorList>
            <consortium name="NCBI Genome Project"/>
        </authorList>
    </citation>
    <scope>NUCLEOTIDE SEQUENCE</scope>
    <source>
        <strain evidence="3">CBS 342.82</strain>
    </source>
</reference>
<keyword evidence="2" id="KW-1185">Reference proteome</keyword>
<reference evidence="3" key="3">
    <citation type="submission" date="2025-08" db="UniProtKB">
        <authorList>
            <consortium name="RefSeq"/>
        </authorList>
    </citation>
    <scope>IDENTIFICATION</scope>
    <source>
        <strain evidence="3">CBS 342.82</strain>
    </source>
</reference>